<dbReference type="Gene3D" id="1.10.260.40">
    <property type="entry name" value="lambda repressor-like DNA-binding domains"/>
    <property type="match status" value="1"/>
</dbReference>
<feature type="domain" description="HTH cro/C1-type" evidence="5">
    <location>
        <begin position="10"/>
        <end position="64"/>
    </location>
</feature>
<proteinExistence type="inferred from homology"/>
<evidence type="ECO:0000256" key="3">
    <source>
        <dbReference type="ARBA" id="ARBA00023125"/>
    </source>
</evidence>
<comment type="similarity">
    <text evidence="1">Belongs to the short-chain fatty acyl-CoA assimilation regulator (ScfR) family.</text>
</comment>
<dbReference type="PANTHER" id="PTHR46797:SF23">
    <property type="entry name" value="HTH-TYPE TRANSCRIPTIONAL REGULATOR SUTR"/>
    <property type="match status" value="1"/>
</dbReference>
<dbReference type="STRING" id="112413.SAMN05421854_106203"/>
<evidence type="ECO:0000256" key="2">
    <source>
        <dbReference type="ARBA" id="ARBA00023015"/>
    </source>
</evidence>
<dbReference type="GO" id="GO:0003700">
    <property type="term" value="F:DNA-binding transcription factor activity"/>
    <property type="evidence" value="ECO:0007669"/>
    <property type="project" value="TreeGrafter"/>
</dbReference>
<keyword evidence="3" id="KW-0238">DNA-binding</keyword>
<evidence type="ECO:0000256" key="1">
    <source>
        <dbReference type="ARBA" id="ARBA00007227"/>
    </source>
</evidence>
<dbReference type="InterPro" id="IPR010359">
    <property type="entry name" value="IrrE_HExxH"/>
</dbReference>
<reference evidence="6 7" key="1">
    <citation type="submission" date="2016-10" db="EMBL/GenBank/DDBJ databases">
        <authorList>
            <person name="de Groot N.N."/>
        </authorList>
    </citation>
    <scope>NUCLEOTIDE SEQUENCE [LARGE SCALE GENOMIC DNA]</scope>
    <source>
        <strain evidence="6 7">DSM 44637</strain>
    </source>
</reference>
<dbReference type="InterPro" id="IPR026281">
    <property type="entry name" value="HTH_RamB"/>
</dbReference>
<dbReference type="RefSeq" id="WP_093574638.1">
    <property type="nucleotide sequence ID" value="NZ_FOWC01000006.1"/>
</dbReference>
<dbReference type="InterPro" id="IPR010982">
    <property type="entry name" value="Lambda_DNA-bd_dom_sf"/>
</dbReference>
<dbReference type="Pfam" id="PF01381">
    <property type="entry name" value="HTH_3"/>
    <property type="match status" value="1"/>
</dbReference>
<dbReference type="GO" id="GO:0005829">
    <property type="term" value="C:cytosol"/>
    <property type="evidence" value="ECO:0007669"/>
    <property type="project" value="TreeGrafter"/>
</dbReference>
<dbReference type="Pfam" id="PF06114">
    <property type="entry name" value="Peptidase_M78"/>
    <property type="match status" value="1"/>
</dbReference>
<dbReference type="GO" id="GO:0003677">
    <property type="term" value="F:DNA binding"/>
    <property type="evidence" value="ECO:0007669"/>
    <property type="project" value="UniProtKB-KW"/>
</dbReference>
<dbReference type="Proteomes" id="UP000199137">
    <property type="component" value="Unassembled WGS sequence"/>
</dbReference>
<accession>A0A1I5S6B8</accession>
<protein>
    <recommendedName>
        <fullName evidence="5">HTH cro/C1-type domain-containing protein</fullName>
    </recommendedName>
</protein>
<gene>
    <name evidence="6" type="ORF">SAMN05421854_106203</name>
</gene>
<evidence type="ECO:0000256" key="4">
    <source>
        <dbReference type="ARBA" id="ARBA00023163"/>
    </source>
</evidence>
<dbReference type="InterPro" id="IPR050807">
    <property type="entry name" value="TransReg_Diox_bact_type"/>
</dbReference>
<dbReference type="CDD" id="cd00093">
    <property type="entry name" value="HTH_XRE"/>
    <property type="match status" value="1"/>
</dbReference>
<evidence type="ECO:0000313" key="7">
    <source>
        <dbReference type="Proteomes" id="UP000199137"/>
    </source>
</evidence>
<dbReference type="OrthoDB" id="9810578at2"/>
<dbReference type="AlphaFoldDB" id="A0A1I5S6B8"/>
<dbReference type="PIRSF" id="PIRSF019251">
    <property type="entry name" value="Rv0465c"/>
    <property type="match status" value="1"/>
</dbReference>
<organism evidence="6 7">
    <name type="scientific">Amycolatopsis rubida</name>
    <dbReference type="NCBI Taxonomy" id="112413"/>
    <lineage>
        <taxon>Bacteria</taxon>
        <taxon>Bacillati</taxon>
        <taxon>Actinomycetota</taxon>
        <taxon>Actinomycetes</taxon>
        <taxon>Pseudonocardiales</taxon>
        <taxon>Pseudonocardiaceae</taxon>
        <taxon>Amycolatopsis</taxon>
    </lineage>
</organism>
<sequence>MEKLYAGARLRQLREDRSLSQSDLARLLEISPSYVNQLEHNGRPLTLPVLLKLTEHFGVDAEFFAPQDTARLVADVREVFADDTVDGAISPAEVDELTAKLPGVACTMVALHRRYREAVENIAALTAEQGMDQTSVQQPHEKVRDWFYARNNHVGTLDQAAEGLSAALRLHPGEVRAGLVAALEERHGVRVVTEELGTGQHFFDRRRKVLRLSPMLRPGQVAFRLGSELAMLESGAEIDRLAASGGFAGETARRLLRIGLANYYAGALVLPYRAFLGAAERLRYDVTLLSGEFGVGFETVCHRLSTLQRRGARGVPFSFVRVDRAGNVSKRQSATGFHFSRAGGSCPLWIVYEAFSSPGRIVTQIAELPDGKKYFWLARTVTRAAGGHGEPGKTFAIGLGCELRHANRLVYSDGLALGKDAAVTPIGMGCKVCERPACPQRAFPAIGRPLRVADHASSVLPYPPLGPAGGR</sequence>
<dbReference type="SUPFAM" id="SSF47413">
    <property type="entry name" value="lambda repressor-like DNA-binding domains"/>
    <property type="match status" value="1"/>
</dbReference>
<name>A0A1I5S6B8_9PSEU</name>
<dbReference type="EMBL" id="FOWC01000006">
    <property type="protein sequence ID" value="SFP66217.1"/>
    <property type="molecule type" value="Genomic_DNA"/>
</dbReference>
<dbReference type="Pfam" id="PF09856">
    <property type="entry name" value="ScfRs"/>
    <property type="match status" value="1"/>
</dbReference>
<dbReference type="SMART" id="SM00530">
    <property type="entry name" value="HTH_XRE"/>
    <property type="match status" value="1"/>
</dbReference>
<evidence type="ECO:0000259" key="5">
    <source>
        <dbReference type="PROSITE" id="PS50943"/>
    </source>
</evidence>
<dbReference type="InterPro" id="IPR018653">
    <property type="entry name" value="ScfR_C"/>
</dbReference>
<evidence type="ECO:0000313" key="6">
    <source>
        <dbReference type="EMBL" id="SFP66217.1"/>
    </source>
</evidence>
<dbReference type="InterPro" id="IPR001387">
    <property type="entry name" value="Cro/C1-type_HTH"/>
</dbReference>
<keyword evidence="2" id="KW-0805">Transcription regulation</keyword>
<keyword evidence="4" id="KW-0804">Transcription</keyword>
<dbReference type="PANTHER" id="PTHR46797">
    <property type="entry name" value="HTH-TYPE TRANSCRIPTIONAL REGULATOR"/>
    <property type="match status" value="1"/>
</dbReference>
<dbReference type="PROSITE" id="PS50943">
    <property type="entry name" value="HTH_CROC1"/>
    <property type="match status" value="1"/>
</dbReference>